<protein>
    <submittedName>
        <fullName evidence="4">Histone H1</fullName>
    </submittedName>
</protein>
<dbReference type="EMBL" id="DSGB01000004">
    <property type="protein sequence ID" value="HER95970.1"/>
    <property type="molecule type" value="Genomic_DNA"/>
</dbReference>
<evidence type="ECO:0000256" key="2">
    <source>
        <dbReference type="ARBA" id="ARBA00008424"/>
    </source>
</evidence>
<sequence>MNRFEQLRDFVMGLEADFKKFYEKGNKAAGTRVRKAMQDLKKLAQEIRVEIQEKKNQM</sequence>
<dbReference type="AlphaFoldDB" id="A0A7V2B0C6"/>
<keyword evidence="3" id="KW-0175">Coiled coil</keyword>
<proteinExistence type="inferred from homology"/>
<evidence type="ECO:0000313" key="4">
    <source>
        <dbReference type="EMBL" id="HER95970.1"/>
    </source>
</evidence>
<organism evidence="4">
    <name type="scientific">Rhodothermus marinus</name>
    <name type="common">Rhodothermus obamensis</name>
    <dbReference type="NCBI Taxonomy" id="29549"/>
    <lineage>
        <taxon>Bacteria</taxon>
        <taxon>Pseudomonadati</taxon>
        <taxon>Rhodothermota</taxon>
        <taxon>Rhodothermia</taxon>
        <taxon>Rhodothermales</taxon>
        <taxon>Rhodothermaceae</taxon>
        <taxon>Rhodothermus</taxon>
    </lineage>
</organism>
<comment type="function">
    <text evidence="1">Might have a role analogous to that of eukaryotic histone proteins.</text>
</comment>
<evidence type="ECO:0000256" key="3">
    <source>
        <dbReference type="SAM" id="Coils"/>
    </source>
</evidence>
<comment type="caution">
    <text evidence="4">The sequence shown here is derived from an EMBL/GenBank/DDBJ whole genome shotgun (WGS) entry which is preliminary data.</text>
</comment>
<evidence type="ECO:0000256" key="1">
    <source>
        <dbReference type="ARBA" id="ARBA00002333"/>
    </source>
</evidence>
<dbReference type="Pfam" id="PF07432">
    <property type="entry name" value="Hc1"/>
    <property type="match status" value="1"/>
</dbReference>
<comment type="similarity">
    <text evidence="2">Belongs to the histone H1/H5 family. HCT subfamily.</text>
</comment>
<reference evidence="4" key="1">
    <citation type="journal article" date="2020" name="mSystems">
        <title>Genome- and Community-Level Interaction Insights into Carbon Utilization and Element Cycling Functions of Hydrothermarchaeota in Hydrothermal Sediment.</title>
        <authorList>
            <person name="Zhou Z."/>
            <person name="Liu Y."/>
            <person name="Xu W."/>
            <person name="Pan J."/>
            <person name="Luo Z.H."/>
            <person name="Li M."/>
        </authorList>
    </citation>
    <scope>NUCLEOTIDE SEQUENCE [LARGE SCALE GENOMIC DNA]</scope>
    <source>
        <strain evidence="4">SpSt-143</strain>
    </source>
</reference>
<name>A0A7V2B0C6_RHOMR</name>
<feature type="coiled-coil region" evidence="3">
    <location>
        <begin position="26"/>
        <end position="57"/>
    </location>
</feature>
<dbReference type="GO" id="GO:0003677">
    <property type="term" value="F:DNA binding"/>
    <property type="evidence" value="ECO:0007669"/>
    <property type="project" value="InterPro"/>
</dbReference>
<dbReference type="GO" id="GO:0030527">
    <property type="term" value="F:structural constituent of chromatin"/>
    <property type="evidence" value="ECO:0007669"/>
    <property type="project" value="InterPro"/>
</dbReference>
<accession>A0A7V2B0C6</accession>
<dbReference type="InterPro" id="IPR010886">
    <property type="entry name" value="Hc1"/>
</dbReference>
<gene>
    <name evidence="4" type="ORF">ENO59_05575</name>
</gene>